<feature type="chain" id="PRO_5035267546" evidence="1">
    <location>
        <begin position="29"/>
        <end position="188"/>
    </location>
</feature>
<feature type="signal peptide" evidence="1">
    <location>
        <begin position="1"/>
        <end position="28"/>
    </location>
</feature>
<dbReference type="AlphaFoldDB" id="A0A8J6NFK3"/>
<protein>
    <submittedName>
        <fullName evidence="2">Uncharacterized protein</fullName>
    </submittedName>
</protein>
<dbReference type="EMBL" id="JACNJZ010000113">
    <property type="protein sequence ID" value="MBC8317889.1"/>
    <property type="molecule type" value="Genomic_DNA"/>
</dbReference>
<organism evidence="2 3">
    <name type="scientific">Candidatus Desulfobia pelagia</name>
    <dbReference type="NCBI Taxonomy" id="2841692"/>
    <lineage>
        <taxon>Bacteria</taxon>
        <taxon>Pseudomonadati</taxon>
        <taxon>Thermodesulfobacteriota</taxon>
        <taxon>Desulfobulbia</taxon>
        <taxon>Desulfobulbales</taxon>
        <taxon>Desulfobulbaceae</taxon>
        <taxon>Candidatus Desulfobia</taxon>
    </lineage>
</organism>
<reference evidence="2 3" key="1">
    <citation type="submission" date="2020-08" db="EMBL/GenBank/DDBJ databases">
        <title>Bridging the membrane lipid divide: bacteria of the FCB group superphylum have the potential to synthesize archaeal ether lipids.</title>
        <authorList>
            <person name="Villanueva L."/>
            <person name="Von Meijenfeldt F.A.B."/>
            <person name="Westbye A.B."/>
            <person name="Yadav S."/>
            <person name="Hopmans E.C."/>
            <person name="Dutilh B.E."/>
            <person name="Sinninghe Damste J.S."/>
        </authorList>
    </citation>
    <scope>NUCLEOTIDE SEQUENCE [LARGE SCALE GENOMIC DNA]</scope>
    <source>
        <strain evidence="2">NIOZ-UU47</strain>
    </source>
</reference>
<keyword evidence="1" id="KW-0732">Signal</keyword>
<sequence length="188" mass="20203">MLRKGNRSLLMTACICCVVCLLATGGYAAEITGAFGYTFGEELVEQDILTRRQGMGPHDIVPKKKAGTVKTVQAYIAPKTNTIFALEGINTFPTMEQCTKMVTMITFFLGKKYADVVDLKENIGDGAAKSGVKLSDTDTGKIVMVTCTDSAVESKLSIRYGDVALTEQALTDWKKAGSSIEPENGLSL</sequence>
<evidence type="ECO:0000313" key="3">
    <source>
        <dbReference type="Proteomes" id="UP000614424"/>
    </source>
</evidence>
<gene>
    <name evidence="2" type="ORF">H8E41_08270</name>
</gene>
<evidence type="ECO:0000313" key="2">
    <source>
        <dbReference type="EMBL" id="MBC8317889.1"/>
    </source>
</evidence>
<comment type="caution">
    <text evidence="2">The sequence shown here is derived from an EMBL/GenBank/DDBJ whole genome shotgun (WGS) entry which is preliminary data.</text>
</comment>
<accession>A0A8J6NFK3</accession>
<evidence type="ECO:0000256" key="1">
    <source>
        <dbReference type="SAM" id="SignalP"/>
    </source>
</evidence>
<proteinExistence type="predicted"/>
<dbReference type="Proteomes" id="UP000614424">
    <property type="component" value="Unassembled WGS sequence"/>
</dbReference>
<name>A0A8J6NFK3_9BACT</name>